<proteinExistence type="predicted"/>
<dbReference type="EMBL" id="CAJNOG010000413">
    <property type="protein sequence ID" value="CAF1228611.1"/>
    <property type="molecule type" value="Genomic_DNA"/>
</dbReference>
<evidence type="ECO:0000256" key="7">
    <source>
        <dbReference type="ARBA" id="ARBA00023224"/>
    </source>
</evidence>
<dbReference type="Gene3D" id="1.20.1070.10">
    <property type="entry name" value="Rhodopsin 7-helix transmembrane proteins"/>
    <property type="match status" value="1"/>
</dbReference>
<dbReference type="Pfam" id="PF00001">
    <property type="entry name" value="7tm_1"/>
    <property type="match status" value="1"/>
</dbReference>
<comment type="subcellular location">
    <subcellularLocation>
        <location evidence="1">Membrane</location>
        <topology evidence="1">Multi-pass membrane protein</topology>
    </subcellularLocation>
</comment>
<feature type="transmembrane region" description="Helical" evidence="8">
    <location>
        <begin position="125"/>
        <end position="150"/>
    </location>
</feature>
<dbReference type="PANTHER" id="PTHR24243">
    <property type="entry name" value="G-PROTEIN COUPLED RECEPTOR"/>
    <property type="match status" value="1"/>
</dbReference>
<dbReference type="SUPFAM" id="SSF81321">
    <property type="entry name" value="Family A G protein-coupled receptor-like"/>
    <property type="match status" value="1"/>
</dbReference>
<comment type="caution">
    <text evidence="10">The sequence shown here is derived from an EMBL/GenBank/DDBJ whole genome shotgun (WGS) entry which is preliminary data.</text>
</comment>
<keyword evidence="4" id="KW-0297">G-protein coupled receptor</keyword>
<evidence type="ECO:0000256" key="6">
    <source>
        <dbReference type="ARBA" id="ARBA00023170"/>
    </source>
</evidence>
<evidence type="ECO:0000259" key="9">
    <source>
        <dbReference type="PROSITE" id="PS50262"/>
    </source>
</evidence>
<evidence type="ECO:0000256" key="1">
    <source>
        <dbReference type="ARBA" id="ARBA00004141"/>
    </source>
</evidence>
<keyword evidence="7" id="KW-0807">Transducer</keyword>
<evidence type="ECO:0000256" key="3">
    <source>
        <dbReference type="ARBA" id="ARBA00022989"/>
    </source>
</evidence>
<feature type="domain" description="G-protein coupled receptors family 1 profile" evidence="9">
    <location>
        <begin position="26"/>
        <end position="277"/>
    </location>
</feature>
<keyword evidence="3 8" id="KW-1133">Transmembrane helix</keyword>
<keyword evidence="5 8" id="KW-0472">Membrane</keyword>
<evidence type="ECO:0000313" key="11">
    <source>
        <dbReference type="Proteomes" id="UP000663845"/>
    </source>
</evidence>
<evidence type="ECO:0000256" key="5">
    <source>
        <dbReference type="ARBA" id="ARBA00023136"/>
    </source>
</evidence>
<dbReference type="AlphaFoldDB" id="A0A814YCQ6"/>
<protein>
    <recommendedName>
        <fullName evidence="9">G-protein coupled receptors family 1 profile domain-containing protein</fullName>
    </recommendedName>
</protein>
<evidence type="ECO:0000256" key="4">
    <source>
        <dbReference type="ARBA" id="ARBA00023040"/>
    </source>
</evidence>
<feature type="transmembrane region" description="Helical" evidence="8">
    <location>
        <begin position="87"/>
        <end position="105"/>
    </location>
</feature>
<feature type="transmembrane region" description="Helical" evidence="8">
    <location>
        <begin position="170"/>
        <end position="196"/>
    </location>
</feature>
<feature type="transmembrane region" description="Helical" evidence="8">
    <location>
        <begin position="256"/>
        <end position="280"/>
    </location>
</feature>
<dbReference type="PROSITE" id="PS50262">
    <property type="entry name" value="G_PROTEIN_RECEP_F1_2"/>
    <property type="match status" value="1"/>
</dbReference>
<name>A0A814YCQ6_9BILA</name>
<feature type="transmembrane region" description="Helical" evidence="8">
    <location>
        <begin position="43"/>
        <end position="67"/>
    </location>
</feature>
<reference evidence="10" key="1">
    <citation type="submission" date="2021-02" db="EMBL/GenBank/DDBJ databases">
        <authorList>
            <person name="Nowell W R."/>
        </authorList>
    </citation>
    <scope>NUCLEOTIDE SEQUENCE</scope>
</reference>
<feature type="transmembrane region" description="Helical" evidence="8">
    <location>
        <begin position="216"/>
        <end position="236"/>
    </location>
</feature>
<sequence length="309" mass="35200">MSLLVNIAYYITIYIGIPLYICGIFGSILNICILFANRQNPCTFLLIYSSIVDFLVLNVGLLPRILSVGFSIDPTLTNLMWCKIRTYGLRITTLIAIYSVSLMSIERFLSSCRTVRWRQLSNISFVRWITFLVTFIIATEGLPFFILTQILRSSTSISCTPMYNLIFAKYASFFCIPVLFGTLPLGIMVIMMILTYFKLQGRVHLRKAQRSLTLAIFLRIFFALISLGPYTVYFVYSAIASITVPIKSGDRIAIENFILAVISVFLYITYSSSFLISFYISTTYRKQLTNLFGQPTGRRNVVRPAQMVI</sequence>
<keyword evidence="2 8" id="KW-0812">Transmembrane</keyword>
<evidence type="ECO:0000256" key="8">
    <source>
        <dbReference type="SAM" id="Phobius"/>
    </source>
</evidence>
<dbReference type="PANTHER" id="PTHR24243:SF233">
    <property type="entry name" value="THYROTROPIN-RELEASING HORMONE RECEPTOR"/>
    <property type="match status" value="1"/>
</dbReference>
<dbReference type="Proteomes" id="UP000663845">
    <property type="component" value="Unassembled WGS sequence"/>
</dbReference>
<dbReference type="GO" id="GO:0004930">
    <property type="term" value="F:G protein-coupled receptor activity"/>
    <property type="evidence" value="ECO:0007669"/>
    <property type="project" value="UniProtKB-KW"/>
</dbReference>
<feature type="transmembrane region" description="Helical" evidence="8">
    <location>
        <begin position="12"/>
        <end position="36"/>
    </location>
</feature>
<evidence type="ECO:0000313" key="10">
    <source>
        <dbReference type="EMBL" id="CAF1228611.1"/>
    </source>
</evidence>
<evidence type="ECO:0000256" key="2">
    <source>
        <dbReference type="ARBA" id="ARBA00022692"/>
    </source>
</evidence>
<keyword evidence="6" id="KW-0675">Receptor</keyword>
<accession>A0A814YCQ6</accession>
<dbReference type="InterPro" id="IPR000276">
    <property type="entry name" value="GPCR_Rhodpsn"/>
</dbReference>
<organism evidence="10 11">
    <name type="scientific">Adineta steineri</name>
    <dbReference type="NCBI Taxonomy" id="433720"/>
    <lineage>
        <taxon>Eukaryota</taxon>
        <taxon>Metazoa</taxon>
        <taxon>Spiralia</taxon>
        <taxon>Gnathifera</taxon>
        <taxon>Rotifera</taxon>
        <taxon>Eurotatoria</taxon>
        <taxon>Bdelloidea</taxon>
        <taxon>Adinetida</taxon>
        <taxon>Adinetidae</taxon>
        <taxon>Adineta</taxon>
    </lineage>
</organism>
<dbReference type="GO" id="GO:0005886">
    <property type="term" value="C:plasma membrane"/>
    <property type="evidence" value="ECO:0007669"/>
    <property type="project" value="TreeGrafter"/>
</dbReference>
<dbReference type="InterPro" id="IPR017452">
    <property type="entry name" value="GPCR_Rhodpsn_7TM"/>
</dbReference>
<gene>
    <name evidence="10" type="ORF">JYZ213_LOCUS28413</name>
</gene>